<evidence type="ECO:0000313" key="4">
    <source>
        <dbReference type="Proteomes" id="UP000179242"/>
    </source>
</evidence>
<organism evidence="3 4">
    <name type="scientific">candidate division WOR-1 bacterium RIFOXYC2_FULL_46_14</name>
    <dbReference type="NCBI Taxonomy" id="1802587"/>
    <lineage>
        <taxon>Bacteria</taxon>
        <taxon>Bacillati</taxon>
        <taxon>Saganbacteria</taxon>
    </lineage>
</organism>
<comment type="caution">
    <text evidence="3">The sequence shown here is derived from an EMBL/GenBank/DDBJ whole genome shotgun (WGS) entry which is preliminary data.</text>
</comment>
<comment type="similarity">
    <text evidence="1">Belongs to the UPF0332 family.</text>
</comment>
<reference evidence="3 4" key="1">
    <citation type="journal article" date="2016" name="Nat. Commun.">
        <title>Thousands of microbial genomes shed light on interconnected biogeochemical processes in an aquifer system.</title>
        <authorList>
            <person name="Anantharaman K."/>
            <person name="Brown C.T."/>
            <person name="Hug L.A."/>
            <person name="Sharon I."/>
            <person name="Castelle C.J."/>
            <person name="Probst A.J."/>
            <person name="Thomas B.C."/>
            <person name="Singh A."/>
            <person name="Wilkins M.J."/>
            <person name="Karaoz U."/>
            <person name="Brodie E.L."/>
            <person name="Williams K.H."/>
            <person name="Hubbard S.S."/>
            <person name="Banfield J.F."/>
        </authorList>
    </citation>
    <scope>NUCLEOTIDE SEQUENCE [LARGE SCALE GENOMIC DNA]</scope>
</reference>
<dbReference type="AlphaFoldDB" id="A0A1F4U3X4"/>
<dbReference type="Pfam" id="PF05168">
    <property type="entry name" value="HEPN"/>
    <property type="match status" value="1"/>
</dbReference>
<evidence type="ECO:0000256" key="1">
    <source>
        <dbReference type="ARBA" id="ARBA00038248"/>
    </source>
</evidence>
<dbReference type="Proteomes" id="UP000179242">
    <property type="component" value="Unassembled WGS sequence"/>
</dbReference>
<dbReference type="EMBL" id="MEUJ01000008">
    <property type="protein sequence ID" value="OGC39569.1"/>
    <property type="molecule type" value="Genomic_DNA"/>
</dbReference>
<dbReference type="Gene3D" id="1.20.120.330">
    <property type="entry name" value="Nucleotidyltransferases domain 2"/>
    <property type="match status" value="1"/>
</dbReference>
<evidence type="ECO:0000313" key="3">
    <source>
        <dbReference type="EMBL" id="OGC39569.1"/>
    </source>
</evidence>
<dbReference type="PANTHER" id="PTHR36565:SF1">
    <property type="entry name" value="UPF0332 PROTEIN TM_1000"/>
    <property type="match status" value="1"/>
</dbReference>
<dbReference type="GO" id="GO:0003677">
    <property type="term" value="F:DNA binding"/>
    <property type="evidence" value="ECO:0007669"/>
    <property type="project" value="UniProtKB-KW"/>
</dbReference>
<feature type="domain" description="HEPN" evidence="2">
    <location>
        <begin position="6"/>
        <end position="119"/>
    </location>
</feature>
<proteinExistence type="inferred from homology"/>
<keyword evidence="3" id="KW-0238">DNA-binding</keyword>
<protein>
    <submittedName>
        <fullName evidence="3">DNA-binding protein</fullName>
    </submittedName>
</protein>
<dbReference type="InterPro" id="IPR007842">
    <property type="entry name" value="HEPN_dom"/>
</dbReference>
<name>A0A1F4U3X4_UNCSA</name>
<dbReference type="PANTHER" id="PTHR36565">
    <property type="entry name" value="UPF0332 PROTEIN TM_1000"/>
    <property type="match status" value="1"/>
</dbReference>
<accession>A0A1F4U3X4</accession>
<gene>
    <name evidence="3" type="ORF">A2438_08445</name>
</gene>
<dbReference type="InterPro" id="IPR052226">
    <property type="entry name" value="UPF0332_toxin"/>
</dbReference>
<evidence type="ECO:0000259" key="2">
    <source>
        <dbReference type="Pfam" id="PF05168"/>
    </source>
</evidence>
<sequence length="125" mass="14245">MTEEQQALLNKSQESISAAKLLFGENYYGFAAARAYYAMFYVAEALLLSKKLSFSKHSAVIAAFGEHFAKNNIIDQKFHRYMINAYEYREISDYSPDENISKETGELTIKQAEEFLDIASSFIAK</sequence>